<gene>
    <name evidence="1" type="ORF">PLUA15_490034</name>
</gene>
<sequence>MVRHFPDVAQLLKLHMHPSKQLDAKGIGGGI</sequence>
<reference evidence="1 2" key="1">
    <citation type="submission" date="2017-08" db="EMBL/GenBank/DDBJ databases">
        <authorList>
            <person name="Chaillou S."/>
        </authorList>
    </citation>
    <scope>NUCLEOTIDE SEQUENCE [LARGE SCALE GENOMIC DNA]</scope>
    <source>
        <strain evidence="1 2">MFPA15A1205</strain>
    </source>
</reference>
<dbReference type="AlphaFoldDB" id="A0AAX2HCP1"/>
<evidence type="ECO:0000313" key="2">
    <source>
        <dbReference type="Proteomes" id="UP000219564"/>
    </source>
</evidence>
<proteinExistence type="predicted"/>
<evidence type="ECO:0000313" key="1">
    <source>
        <dbReference type="EMBL" id="SOB54092.1"/>
    </source>
</evidence>
<dbReference type="Proteomes" id="UP000219564">
    <property type="component" value="Unassembled WGS sequence"/>
</dbReference>
<protein>
    <submittedName>
        <fullName evidence="1">Uncharacterized protein</fullName>
    </submittedName>
</protein>
<dbReference type="EMBL" id="OBKZ01000044">
    <property type="protein sequence ID" value="SOB54092.1"/>
    <property type="molecule type" value="Genomic_DNA"/>
</dbReference>
<accession>A0AAX2HCP1</accession>
<comment type="caution">
    <text evidence="1">The sequence shown here is derived from an EMBL/GenBank/DDBJ whole genome shotgun (WGS) entry which is preliminary data.</text>
</comment>
<name>A0AAX2HCP1_9PSED</name>
<organism evidence="1 2">
    <name type="scientific">Pseudomonas lundensis</name>
    <dbReference type="NCBI Taxonomy" id="86185"/>
    <lineage>
        <taxon>Bacteria</taxon>
        <taxon>Pseudomonadati</taxon>
        <taxon>Pseudomonadota</taxon>
        <taxon>Gammaproteobacteria</taxon>
        <taxon>Pseudomonadales</taxon>
        <taxon>Pseudomonadaceae</taxon>
        <taxon>Pseudomonas</taxon>
    </lineage>
</organism>